<dbReference type="GO" id="GO:0033314">
    <property type="term" value="P:mitotic DNA replication checkpoint signaling"/>
    <property type="evidence" value="ECO:0007669"/>
    <property type="project" value="TreeGrafter"/>
</dbReference>
<dbReference type="VEuPathDB" id="FungiDB:AAP_02169"/>
<gene>
    <name evidence="3" type="ORF">AAP_02169</name>
</gene>
<dbReference type="GO" id="GO:0006270">
    <property type="term" value="P:DNA replication initiation"/>
    <property type="evidence" value="ECO:0007669"/>
    <property type="project" value="TreeGrafter"/>
</dbReference>
<dbReference type="OrthoDB" id="1926878at2759"/>
<proteinExistence type="predicted"/>
<dbReference type="GO" id="GO:0005634">
    <property type="term" value="C:nucleus"/>
    <property type="evidence" value="ECO:0007669"/>
    <property type="project" value="TreeGrafter"/>
</dbReference>
<evidence type="ECO:0000313" key="3">
    <source>
        <dbReference type="EMBL" id="KZZ94076.1"/>
    </source>
</evidence>
<dbReference type="AlphaFoldDB" id="A0A168ALK0"/>
<evidence type="ECO:0000313" key="4">
    <source>
        <dbReference type="Proteomes" id="UP000242877"/>
    </source>
</evidence>
<dbReference type="InterPro" id="IPR041664">
    <property type="entry name" value="AAA_16"/>
</dbReference>
<reference evidence="3 4" key="1">
    <citation type="journal article" date="2016" name="Genome Biol. Evol.">
        <title>Divergent and convergent evolution of fungal pathogenicity.</title>
        <authorList>
            <person name="Shang Y."/>
            <person name="Xiao G."/>
            <person name="Zheng P."/>
            <person name="Cen K."/>
            <person name="Zhan S."/>
            <person name="Wang C."/>
        </authorList>
    </citation>
    <scope>NUCLEOTIDE SEQUENCE [LARGE SCALE GENOMIC DNA]</scope>
    <source>
        <strain evidence="3 4">ARSEF 7405</strain>
    </source>
</reference>
<accession>A0A168ALK0</accession>
<dbReference type="PANTHER" id="PTHR10763:SF26">
    <property type="entry name" value="CELL DIVISION CONTROL PROTEIN 6 HOMOLOG"/>
    <property type="match status" value="1"/>
</dbReference>
<feature type="domain" description="Orc1-like AAA ATPase" evidence="2">
    <location>
        <begin position="190"/>
        <end position="326"/>
    </location>
</feature>
<evidence type="ECO:0000256" key="1">
    <source>
        <dbReference type="SAM" id="MobiDB-lite"/>
    </source>
</evidence>
<dbReference type="Pfam" id="PF13191">
    <property type="entry name" value="AAA_16"/>
    <property type="match status" value="1"/>
</dbReference>
<protein>
    <submittedName>
        <fullName evidence="3">ATPase, AAA-type, core</fullName>
    </submittedName>
</protein>
<name>A0A168ALK0_9EURO</name>
<sequence length="349" mass="38315">MAPSVLGKRTANVLEEEDLNAVPTPRSTKRLRNLHIHEEVDEDDGIPAKAKVRVTPRRLTRGTRSKVNSLKSGVQGVVDIDGVNNENREPEPEPENNNEDITRVEEPSRIASNPRTEFATPHKSRFRDALASDTAKTPTTPRHRVIVGAKPLTPRTPRTPRALSLAGPAITNTVYTPAKQLFARNASPGQLVGRENEHDELKTVISNALGEYKGSCVYVSGPPGTGKSAVVGGLLGEFDIAKFLKDKHDKKEFENVKTASINCASITNARDIYGRLLDELSPETVEKQIFKKSEMDMLRSMFISRAKKNATFYVVTLDEIDHLLSTTTSDDSSVLSTLSIPPSPQSQES</sequence>
<dbReference type="GO" id="GO:0003688">
    <property type="term" value="F:DNA replication origin binding"/>
    <property type="evidence" value="ECO:0007669"/>
    <property type="project" value="TreeGrafter"/>
</dbReference>
<dbReference type="PANTHER" id="PTHR10763">
    <property type="entry name" value="CELL DIVISION CONTROL PROTEIN 6-RELATED"/>
    <property type="match status" value="1"/>
</dbReference>
<dbReference type="InterPro" id="IPR050311">
    <property type="entry name" value="ORC1/CDC6"/>
</dbReference>
<dbReference type="SUPFAM" id="SSF52540">
    <property type="entry name" value="P-loop containing nucleoside triphosphate hydrolases"/>
    <property type="match status" value="1"/>
</dbReference>
<evidence type="ECO:0000259" key="2">
    <source>
        <dbReference type="Pfam" id="PF13191"/>
    </source>
</evidence>
<comment type="caution">
    <text evidence="3">The sequence shown here is derived from an EMBL/GenBank/DDBJ whole genome shotgun (WGS) entry which is preliminary data.</text>
</comment>
<dbReference type="InterPro" id="IPR027417">
    <property type="entry name" value="P-loop_NTPase"/>
</dbReference>
<dbReference type="Gene3D" id="3.40.50.300">
    <property type="entry name" value="P-loop containing nucleotide triphosphate hydrolases"/>
    <property type="match status" value="1"/>
</dbReference>
<dbReference type="Proteomes" id="UP000242877">
    <property type="component" value="Unassembled WGS sequence"/>
</dbReference>
<dbReference type="EMBL" id="AZGZ01000007">
    <property type="protein sequence ID" value="KZZ94076.1"/>
    <property type="molecule type" value="Genomic_DNA"/>
</dbReference>
<organism evidence="3 4">
    <name type="scientific">Ascosphaera apis ARSEF 7405</name>
    <dbReference type="NCBI Taxonomy" id="392613"/>
    <lineage>
        <taxon>Eukaryota</taxon>
        <taxon>Fungi</taxon>
        <taxon>Dikarya</taxon>
        <taxon>Ascomycota</taxon>
        <taxon>Pezizomycotina</taxon>
        <taxon>Eurotiomycetes</taxon>
        <taxon>Eurotiomycetidae</taxon>
        <taxon>Onygenales</taxon>
        <taxon>Ascosphaeraceae</taxon>
        <taxon>Ascosphaera</taxon>
    </lineage>
</organism>
<keyword evidence="4" id="KW-1185">Reference proteome</keyword>
<feature type="region of interest" description="Disordered" evidence="1">
    <location>
        <begin position="69"/>
        <end position="140"/>
    </location>
</feature>